<feature type="domain" description="Glycosyltransferase 2-like" evidence="6">
    <location>
        <begin position="5"/>
        <end position="143"/>
    </location>
</feature>
<dbReference type="Proteomes" id="UP000503440">
    <property type="component" value="Chromosome"/>
</dbReference>
<dbReference type="GO" id="GO:0016757">
    <property type="term" value="F:glycosyltransferase activity"/>
    <property type="evidence" value="ECO:0007669"/>
    <property type="project" value="UniProtKB-KW"/>
</dbReference>
<evidence type="ECO:0000313" key="7">
    <source>
        <dbReference type="EMBL" id="QIC70998.1"/>
    </source>
</evidence>
<dbReference type="InterPro" id="IPR029044">
    <property type="entry name" value="Nucleotide-diphossugar_trans"/>
</dbReference>
<dbReference type="RefSeq" id="WP_163146091.1">
    <property type="nucleotide sequence ID" value="NZ_CP044455.1"/>
</dbReference>
<gene>
    <name evidence="7" type="ORF">FSC09_11555</name>
</gene>
<name>A0A6C0Y4D9_9GAMM</name>
<sequence length="226" mass="24638">MRMAVVVPAYNEAETLGACLAAIQQAIAQLPPVVSEVKVLVVLDSCDDQSVEIVQQAGIDYLCCEVRCVGKARDLGVRAMIAKGADWIACTDADTQVDAKWLSAQYAHQPAALICGVVEIKDWSPLSAAARQKYLRHYQDKMDHRHVHGANLSFSAAAYLKAGGFQASSCHEDVQLVEQMQCLNLPIVWSNQVRVTTSSRLDSRVSDGFAAYLNRLEQACRAASEV</sequence>
<evidence type="ECO:0000256" key="2">
    <source>
        <dbReference type="ARBA" id="ARBA00022475"/>
    </source>
</evidence>
<keyword evidence="3" id="KW-0328">Glycosyltransferase</keyword>
<evidence type="ECO:0000256" key="5">
    <source>
        <dbReference type="ARBA" id="ARBA00023136"/>
    </source>
</evidence>
<dbReference type="AlphaFoldDB" id="A0A6C0Y4D9"/>
<dbReference type="PANTHER" id="PTHR43646:SF2">
    <property type="entry name" value="GLYCOSYLTRANSFERASE 2-LIKE DOMAIN-CONTAINING PROTEIN"/>
    <property type="match status" value="1"/>
</dbReference>
<dbReference type="EMBL" id="CP044455">
    <property type="protein sequence ID" value="QIC70998.1"/>
    <property type="molecule type" value="Genomic_DNA"/>
</dbReference>
<proteinExistence type="predicted"/>
<keyword evidence="5" id="KW-0472">Membrane</keyword>
<protein>
    <submittedName>
        <fullName evidence="7">Glycosyltransferase</fullName>
    </submittedName>
</protein>
<dbReference type="GO" id="GO:0005886">
    <property type="term" value="C:plasma membrane"/>
    <property type="evidence" value="ECO:0007669"/>
    <property type="project" value="UniProtKB-SubCell"/>
</dbReference>
<keyword evidence="4 7" id="KW-0808">Transferase</keyword>
<evidence type="ECO:0000256" key="1">
    <source>
        <dbReference type="ARBA" id="ARBA00004236"/>
    </source>
</evidence>
<dbReference type="SUPFAM" id="SSF53448">
    <property type="entry name" value="Nucleotide-diphospho-sugar transferases"/>
    <property type="match status" value="1"/>
</dbReference>
<evidence type="ECO:0000259" key="6">
    <source>
        <dbReference type="Pfam" id="PF00535"/>
    </source>
</evidence>
<dbReference type="PANTHER" id="PTHR43646">
    <property type="entry name" value="GLYCOSYLTRANSFERASE"/>
    <property type="match status" value="1"/>
</dbReference>
<dbReference type="Gene3D" id="3.90.550.10">
    <property type="entry name" value="Spore Coat Polysaccharide Biosynthesis Protein SpsA, Chain A"/>
    <property type="match status" value="1"/>
</dbReference>
<organism evidence="7 8">
    <name type="scientific">Acinetobacter indicus</name>
    <dbReference type="NCBI Taxonomy" id="756892"/>
    <lineage>
        <taxon>Bacteria</taxon>
        <taxon>Pseudomonadati</taxon>
        <taxon>Pseudomonadota</taxon>
        <taxon>Gammaproteobacteria</taxon>
        <taxon>Moraxellales</taxon>
        <taxon>Moraxellaceae</taxon>
        <taxon>Acinetobacter</taxon>
    </lineage>
</organism>
<comment type="subcellular location">
    <subcellularLocation>
        <location evidence="1">Cell membrane</location>
    </subcellularLocation>
</comment>
<accession>A0A6C0Y4D9</accession>
<evidence type="ECO:0000256" key="4">
    <source>
        <dbReference type="ARBA" id="ARBA00022679"/>
    </source>
</evidence>
<dbReference type="InterPro" id="IPR001173">
    <property type="entry name" value="Glyco_trans_2-like"/>
</dbReference>
<keyword evidence="2" id="KW-1003">Cell membrane</keyword>
<reference evidence="7 8" key="1">
    <citation type="submission" date="2019-09" db="EMBL/GenBank/DDBJ databases">
        <title>Non-baumannii Acinetobacter spp. carrying blaNDM-1 isolated in China.</title>
        <authorList>
            <person name="Cui C."/>
            <person name="Chen C."/>
            <person name="Sun J."/>
            <person name="Liu Y."/>
        </authorList>
    </citation>
    <scope>NUCLEOTIDE SEQUENCE [LARGE SCALE GENOMIC DNA]</scope>
    <source>
        <strain evidence="7 8">B18</strain>
    </source>
</reference>
<dbReference type="Pfam" id="PF00535">
    <property type="entry name" value="Glycos_transf_2"/>
    <property type="match status" value="1"/>
</dbReference>
<evidence type="ECO:0000313" key="8">
    <source>
        <dbReference type="Proteomes" id="UP000503440"/>
    </source>
</evidence>
<evidence type="ECO:0000256" key="3">
    <source>
        <dbReference type="ARBA" id="ARBA00022676"/>
    </source>
</evidence>